<evidence type="ECO:0000313" key="2">
    <source>
        <dbReference type="EMBL" id="MCA9729401.1"/>
    </source>
</evidence>
<sequence>MRQSTSTRLLTRLAWMLALAVSGTTAAFAQEAAPEELKVFDADLGPAFIDVHSYPPEYQAIYPTFAQRCSKCHTLARPINSSMTGDEWWSYVTRMSGKPGSGISPSTAEEIFRFLSYDSQVRARSTNAVDPTLAPFLAVSKELSGVARIAAGTKNVPTEPPLRLRLEGDRRLNLKDLFRDDGGQKLSRWTARAPN</sequence>
<dbReference type="GO" id="GO:0020037">
    <property type="term" value="F:heme binding"/>
    <property type="evidence" value="ECO:0007669"/>
    <property type="project" value="InterPro"/>
</dbReference>
<evidence type="ECO:0000313" key="3">
    <source>
        <dbReference type="Proteomes" id="UP000697710"/>
    </source>
</evidence>
<dbReference type="Gene3D" id="1.10.760.10">
    <property type="entry name" value="Cytochrome c-like domain"/>
    <property type="match status" value="1"/>
</dbReference>
<dbReference type="GO" id="GO:0009055">
    <property type="term" value="F:electron transfer activity"/>
    <property type="evidence" value="ECO:0007669"/>
    <property type="project" value="InterPro"/>
</dbReference>
<dbReference type="SUPFAM" id="SSF46626">
    <property type="entry name" value="Cytochrome c"/>
    <property type="match status" value="1"/>
</dbReference>
<reference evidence="2" key="2">
    <citation type="journal article" date="2021" name="Microbiome">
        <title>Successional dynamics and alternative stable states in a saline activated sludge microbial community over 9 years.</title>
        <authorList>
            <person name="Wang Y."/>
            <person name="Ye J."/>
            <person name="Ju F."/>
            <person name="Liu L."/>
            <person name="Boyd J.A."/>
            <person name="Deng Y."/>
            <person name="Parks D.H."/>
            <person name="Jiang X."/>
            <person name="Yin X."/>
            <person name="Woodcroft B.J."/>
            <person name="Tyson G.W."/>
            <person name="Hugenholtz P."/>
            <person name="Polz M.F."/>
            <person name="Zhang T."/>
        </authorList>
    </citation>
    <scope>NUCLEOTIDE SEQUENCE</scope>
    <source>
        <strain evidence="2">HKST-UBA01</strain>
    </source>
</reference>
<gene>
    <name evidence="2" type="ORF">KC729_17065</name>
</gene>
<dbReference type="InterPro" id="IPR036909">
    <property type="entry name" value="Cyt_c-like_dom_sf"/>
</dbReference>
<dbReference type="EMBL" id="JAGQHR010000680">
    <property type="protein sequence ID" value="MCA9729401.1"/>
    <property type="molecule type" value="Genomic_DNA"/>
</dbReference>
<organism evidence="2 3">
    <name type="scientific">Eiseniibacteriota bacterium</name>
    <dbReference type="NCBI Taxonomy" id="2212470"/>
    <lineage>
        <taxon>Bacteria</taxon>
        <taxon>Candidatus Eiseniibacteriota</taxon>
    </lineage>
</organism>
<evidence type="ECO:0008006" key="4">
    <source>
        <dbReference type="Google" id="ProtNLM"/>
    </source>
</evidence>
<accession>A0A956RQ53</accession>
<name>A0A956RQ53_UNCEI</name>
<keyword evidence="1" id="KW-0732">Signal</keyword>
<protein>
    <recommendedName>
        <fullName evidence="4">Cytochrome c domain-containing protein</fullName>
    </recommendedName>
</protein>
<feature type="non-terminal residue" evidence="2">
    <location>
        <position position="195"/>
    </location>
</feature>
<feature type="chain" id="PRO_5036938425" description="Cytochrome c domain-containing protein" evidence="1">
    <location>
        <begin position="30"/>
        <end position="195"/>
    </location>
</feature>
<evidence type="ECO:0000256" key="1">
    <source>
        <dbReference type="SAM" id="SignalP"/>
    </source>
</evidence>
<comment type="caution">
    <text evidence="2">The sequence shown here is derived from an EMBL/GenBank/DDBJ whole genome shotgun (WGS) entry which is preliminary data.</text>
</comment>
<dbReference type="AlphaFoldDB" id="A0A956RQ53"/>
<feature type="signal peptide" evidence="1">
    <location>
        <begin position="1"/>
        <end position="29"/>
    </location>
</feature>
<reference evidence="2" key="1">
    <citation type="submission" date="2020-04" db="EMBL/GenBank/DDBJ databases">
        <authorList>
            <person name="Zhang T."/>
        </authorList>
    </citation>
    <scope>NUCLEOTIDE SEQUENCE</scope>
    <source>
        <strain evidence="2">HKST-UBA01</strain>
    </source>
</reference>
<proteinExistence type="predicted"/>
<dbReference type="Proteomes" id="UP000697710">
    <property type="component" value="Unassembled WGS sequence"/>
</dbReference>